<protein>
    <recommendedName>
        <fullName evidence="5">MYND-type domain-containing protein</fullName>
    </recommendedName>
</protein>
<dbReference type="PROSITE" id="PS01360">
    <property type="entry name" value="ZF_MYND_1"/>
    <property type="match status" value="1"/>
</dbReference>
<sequence length="282" mass="30765">MSASEGFRYVELQPVQDGDAWDPEALSKAIRAASLPPGGIPVRFADAKPVLQRHYGWRDPRGLLAYSKGSPYKDLAIVFDAGDSSSPINVAASKAFRCYGLDGKQGGSIDWGDVRGPCIIRREDVPSMTSFATGKMERMNFTYHPLITTQELVDTVLFFKTRDAHKVAIKRDSTRSLLDVPRDHPMFALLSRGQYVSTAGTRPLDKVMGKDARQCATCGKPNTIACSLKYCSMCKSAWYCGRDCQKKDFPRHKTECASLAQEQQQQTAKAAGAAGAAGKTAA</sequence>
<name>A0A835VTV3_9CHLO</name>
<keyword evidence="3" id="KW-0862">Zinc</keyword>
<reference evidence="6" key="1">
    <citation type="journal article" date="2020" name="bioRxiv">
        <title>Comparative genomics of Chlamydomonas.</title>
        <authorList>
            <person name="Craig R.J."/>
            <person name="Hasan A.R."/>
            <person name="Ness R.W."/>
            <person name="Keightley P.D."/>
        </authorList>
    </citation>
    <scope>NUCLEOTIDE SEQUENCE</scope>
    <source>
        <strain evidence="6">CCAP 11/173</strain>
    </source>
</reference>
<proteinExistence type="predicted"/>
<dbReference type="OrthoDB" id="531519at2759"/>
<comment type="caution">
    <text evidence="6">The sequence shown here is derived from an EMBL/GenBank/DDBJ whole genome shotgun (WGS) entry which is preliminary data.</text>
</comment>
<organism evidence="6 7">
    <name type="scientific">Chlamydomonas schloesseri</name>
    <dbReference type="NCBI Taxonomy" id="2026947"/>
    <lineage>
        <taxon>Eukaryota</taxon>
        <taxon>Viridiplantae</taxon>
        <taxon>Chlorophyta</taxon>
        <taxon>core chlorophytes</taxon>
        <taxon>Chlorophyceae</taxon>
        <taxon>CS clade</taxon>
        <taxon>Chlamydomonadales</taxon>
        <taxon>Chlamydomonadaceae</taxon>
        <taxon>Chlamydomonas</taxon>
    </lineage>
</organism>
<dbReference type="AlphaFoldDB" id="A0A835VTV3"/>
<dbReference type="Gene3D" id="6.10.140.2220">
    <property type="match status" value="1"/>
</dbReference>
<evidence type="ECO:0000256" key="4">
    <source>
        <dbReference type="PROSITE-ProRule" id="PRU00134"/>
    </source>
</evidence>
<feature type="domain" description="MYND-type" evidence="5">
    <location>
        <begin position="215"/>
        <end position="256"/>
    </location>
</feature>
<gene>
    <name evidence="6" type="ORF">HYH02_015070</name>
</gene>
<keyword evidence="2 4" id="KW-0863">Zinc-finger</keyword>
<keyword evidence="1" id="KW-0479">Metal-binding</keyword>
<dbReference type="PROSITE" id="PS50865">
    <property type="entry name" value="ZF_MYND_2"/>
    <property type="match status" value="1"/>
</dbReference>
<evidence type="ECO:0000259" key="5">
    <source>
        <dbReference type="PROSITE" id="PS50865"/>
    </source>
</evidence>
<dbReference type="InterPro" id="IPR002893">
    <property type="entry name" value="Znf_MYND"/>
</dbReference>
<dbReference type="GO" id="GO:0008270">
    <property type="term" value="F:zinc ion binding"/>
    <property type="evidence" value="ECO:0007669"/>
    <property type="project" value="UniProtKB-KW"/>
</dbReference>
<evidence type="ECO:0000313" key="6">
    <source>
        <dbReference type="EMBL" id="KAG2425126.1"/>
    </source>
</evidence>
<dbReference type="SUPFAM" id="SSF144232">
    <property type="entry name" value="HIT/MYND zinc finger-like"/>
    <property type="match status" value="1"/>
</dbReference>
<evidence type="ECO:0000313" key="7">
    <source>
        <dbReference type="Proteomes" id="UP000613740"/>
    </source>
</evidence>
<accession>A0A835VTV3</accession>
<evidence type="ECO:0000256" key="2">
    <source>
        <dbReference type="ARBA" id="ARBA00022771"/>
    </source>
</evidence>
<evidence type="ECO:0000256" key="3">
    <source>
        <dbReference type="ARBA" id="ARBA00022833"/>
    </source>
</evidence>
<keyword evidence="7" id="KW-1185">Reference proteome</keyword>
<dbReference type="Pfam" id="PF01753">
    <property type="entry name" value="zf-MYND"/>
    <property type="match status" value="1"/>
</dbReference>
<dbReference type="Proteomes" id="UP000613740">
    <property type="component" value="Unassembled WGS sequence"/>
</dbReference>
<evidence type="ECO:0000256" key="1">
    <source>
        <dbReference type="ARBA" id="ARBA00022723"/>
    </source>
</evidence>
<dbReference type="EMBL" id="JAEHOD010000118">
    <property type="protein sequence ID" value="KAG2425126.1"/>
    <property type="molecule type" value="Genomic_DNA"/>
</dbReference>